<evidence type="ECO:0000256" key="1">
    <source>
        <dbReference type="ARBA" id="ARBA00004651"/>
    </source>
</evidence>
<dbReference type="RefSeq" id="WP_072985876.1">
    <property type="nucleotide sequence ID" value="NZ_FQZB01000006.1"/>
</dbReference>
<organism evidence="8 9">
    <name type="scientific">Clostridium cavendishii DSM 21758</name>
    <dbReference type="NCBI Taxonomy" id="1121302"/>
    <lineage>
        <taxon>Bacteria</taxon>
        <taxon>Bacillati</taxon>
        <taxon>Bacillota</taxon>
        <taxon>Clostridia</taxon>
        <taxon>Eubacteriales</taxon>
        <taxon>Clostridiaceae</taxon>
        <taxon>Clostridium</taxon>
    </lineage>
</organism>
<gene>
    <name evidence="8" type="ORF">SAMN02745163_01306</name>
</gene>
<evidence type="ECO:0000256" key="3">
    <source>
        <dbReference type="ARBA" id="ARBA00022448"/>
    </source>
</evidence>
<feature type="transmembrane region" description="Helical" evidence="7">
    <location>
        <begin position="171"/>
        <end position="190"/>
    </location>
</feature>
<dbReference type="Gene3D" id="1.20.1250.20">
    <property type="entry name" value="MFS general substrate transporter like domains"/>
    <property type="match status" value="2"/>
</dbReference>
<dbReference type="InterPro" id="IPR011701">
    <property type="entry name" value="MFS"/>
</dbReference>
<evidence type="ECO:0000256" key="4">
    <source>
        <dbReference type="ARBA" id="ARBA00022692"/>
    </source>
</evidence>
<evidence type="ECO:0000256" key="2">
    <source>
        <dbReference type="ARBA" id="ARBA00008335"/>
    </source>
</evidence>
<feature type="transmembrane region" description="Helical" evidence="7">
    <location>
        <begin position="211"/>
        <end position="229"/>
    </location>
</feature>
<keyword evidence="3" id="KW-0813">Transport</keyword>
<dbReference type="Pfam" id="PF07690">
    <property type="entry name" value="MFS_1"/>
    <property type="match status" value="1"/>
</dbReference>
<protein>
    <submittedName>
        <fullName evidence="8">Fucose permease</fullName>
    </submittedName>
</protein>
<evidence type="ECO:0000313" key="8">
    <source>
        <dbReference type="EMBL" id="SHJ10119.1"/>
    </source>
</evidence>
<feature type="transmembrane region" description="Helical" evidence="7">
    <location>
        <begin position="12"/>
        <end position="31"/>
    </location>
</feature>
<dbReference type="PANTHER" id="PTHR23514:SF3">
    <property type="entry name" value="BYPASS OF STOP CODON PROTEIN 6"/>
    <property type="match status" value="1"/>
</dbReference>
<comment type="subcellular location">
    <subcellularLocation>
        <location evidence="1">Cell membrane</location>
        <topology evidence="1">Multi-pass membrane protein</topology>
    </subcellularLocation>
</comment>
<dbReference type="Proteomes" id="UP000184310">
    <property type="component" value="Unassembled WGS sequence"/>
</dbReference>
<proteinExistence type="inferred from homology"/>
<dbReference type="PANTHER" id="PTHR23514">
    <property type="entry name" value="BYPASS OF STOP CODON PROTEIN 6"/>
    <property type="match status" value="1"/>
</dbReference>
<feature type="transmembrane region" description="Helical" evidence="7">
    <location>
        <begin position="249"/>
        <end position="266"/>
    </location>
</feature>
<feature type="transmembrane region" description="Helical" evidence="7">
    <location>
        <begin position="102"/>
        <end position="122"/>
    </location>
</feature>
<feature type="transmembrane region" description="Helical" evidence="7">
    <location>
        <begin position="73"/>
        <end position="96"/>
    </location>
</feature>
<keyword evidence="5 7" id="KW-1133">Transmembrane helix</keyword>
<sequence length="415" mass="45676">MNKNYKHTMYASYVGYITQAIVNNLAPLLFLTFQKEFRISLEQISLLVTFNFGTQIVVDFLSARFVDKIGYRISIVGAHIFSAVGLIGLAVFPYIFPSPFAGLIFAIALYAIGGGIIEVLISPIVEALPNDAKSSAMSLLHSFYCWGHVSVVIISTIYFTIFGVAKWNYLAMFWAIVPLCNAIWFTKVPINTFGDQETKLPFKKIFKLKSFWLFFILMICSGAAEQAISQWASIFAEAGLDVSKTKGDLLGPCLFAILMGISRAFYGKFGEKINLKKFIELSSVLCVISYLITVFAPIPIISLIGCGLCGLSVGIMWPGVFSLSARHCPQGGTTMFALLALAGDVGCFVGPSLVGYVSGFVEKKNMMFKNWIHIDVITGLGLKIGLLSAIIFPITIMFCIYLLKRNLKQSLKSNC</sequence>
<feature type="transmembrane region" description="Helical" evidence="7">
    <location>
        <begin position="143"/>
        <end position="165"/>
    </location>
</feature>
<dbReference type="GO" id="GO:0022857">
    <property type="term" value="F:transmembrane transporter activity"/>
    <property type="evidence" value="ECO:0007669"/>
    <property type="project" value="InterPro"/>
</dbReference>
<feature type="transmembrane region" description="Helical" evidence="7">
    <location>
        <begin position="335"/>
        <end position="357"/>
    </location>
</feature>
<evidence type="ECO:0000313" key="9">
    <source>
        <dbReference type="Proteomes" id="UP000184310"/>
    </source>
</evidence>
<keyword evidence="4 7" id="KW-0812">Transmembrane</keyword>
<dbReference type="EMBL" id="FQZB01000006">
    <property type="protein sequence ID" value="SHJ10119.1"/>
    <property type="molecule type" value="Genomic_DNA"/>
</dbReference>
<feature type="transmembrane region" description="Helical" evidence="7">
    <location>
        <begin position="278"/>
        <end position="296"/>
    </location>
</feature>
<evidence type="ECO:0000256" key="7">
    <source>
        <dbReference type="SAM" id="Phobius"/>
    </source>
</evidence>
<dbReference type="InterPro" id="IPR051788">
    <property type="entry name" value="MFS_Transporter"/>
</dbReference>
<feature type="transmembrane region" description="Helical" evidence="7">
    <location>
        <begin position="43"/>
        <end position="61"/>
    </location>
</feature>
<accession>A0A1M6GJP2</accession>
<feature type="transmembrane region" description="Helical" evidence="7">
    <location>
        <begin position="302"/>
        <end position="323"/>
    </location>
</feature>
<dbReference type="InterPro" id="IPR036259">
    <property type="entry name" value="MFS_trans_sf"/>
</dbReference>
<feature type="transmembrane region" description="Helical" evidence="7">
    <location>
        <begin position="377"/>
        <end position="403"/>
    </location>
</feature>
<dbReference type="GO" id="GO:0005886">
    <property type="term" value="C:plasma membrane"/>
    <property type="evidence" value="ECO:0007669"/>
    <property type="project" value="UniProtKB-SubCell"/>
</dbReference>
<dbReference type="STRING" id="1121302.SAMN02745163_01306"/>
<keyword evidence="9" id="KW-1185">Reference proteome</keyword>
<comment type="similarity">
    <text evidence="2">Belongs to the major facilitator superfamily.</text>
</comment>
<name>A0A1M6GJP2_9CLOT</name>
<dbReference type="SUPFAM" id="SSF103473">
    <property type="entry name" value="MFS general substrate transporter"/>
    <property type="match status" value="1"/>
</dbReference>
<evidence type="ECO:0000256" key="6">
    <source>
        <dbReference type="ARBA" id="ARBA00023136"/>
    </source>
</evidence>
<keyword evidence="6 7" id="KW-0472">Membrane</keyword>
<dbReference type="AlphaFoldDB" id="A0A1M6GJP2"/>
<reference evidence="8 9" key="1">
    <citation type="submission" date="2016-11" db="EMBL/GenBank/DDBJ databases">
        <authorList>
            <person name="Jaros S."/>
            <person name="Januszkiewicz K."/>
            <person name="Wedrychowicz H."/>
        </authorList>
    </citation>
    <scope>NUCLEOTIDE SEQUENCE [LARGE SCALE GENOMIC DNA]</scope>
    <source>
        <strain evidence="8 9">DSM 21758</strain>
    </source>
</reference>
<dbReference type="OrthoDB" id="9769325at2"/>
<evidence type="ECO:0000256" key="5">
    <source>
        <dbReference type="ARBA" id="ARBA00022989"/>
    </source>
</evidence>